<dbReference type="Proteomes" id="UP001066276">
    <property type="component" value="Chromosome 12"/>
</dbReference>
<comment type="caution">
    <text evidence="2">The sequence shown here is derived from an EMBL/GenBank/DDBJ whole genome shotgun (WGS) entry which is preliminary data.</text>
</comment>
<evidence type="ECO:0000313" key="3">
    <source>
        <dbReference type="Proteomes" id="UP001066276"/>
    </source>
</evidence>
<name>A0AAV7L1M2_PLEWA</name>
<sequence>MKTRDYNYSVVGSTWSAGPGIALLGVSGLRCLLSAASPCLPDHALFISIPPGWKPRGKPTSQQTECGPVTGLQRRLRQGSPSQVTCRIPIGALWGHQTWSGHLHDPDRCPVGTSESSSPRSENCFWCRPDEEGAQGQELEEKGDRGEWERDEEMHRKEDAGPELEEPGMRRREDAGPELKAEEEPNKAEPKDGYTRWPGEPKEEESGPNSYATLLEECG</sequence>
<dbReference type="EMBL" id="JANPWB010000016">
    <property type="protein sequence ID" value="KAJ1084524.1"/>
    <property type="molecule type" value="Genomic_DNA"/>
</dbReference>
<keyword evidence="3" id="KW-1185">Reference proteome</keyword>
<dbReference type="AlphaFoldDB" id="A0AAV7L1M2"/>
<reference evidence="2" key="1">
    <citation type="journal article" date="2022" name="bioRxiv">
        <title>Sequencing and chromosome-scale assembly of the giantPleurodeles waltlgenome.</title>
        <authorList>
            <person name="Brown T."/>
            <person name="Elewa A."/>
            <person name="Iarovenko S."/>
            <person name="Subramanian E."/>
            <person name="Araus A.J."/>
            <person name="Petzold A."/>
            <person name="Susuki M."/>
            <person name="Suzuki K.-i.T."/>
            <person name="Hayashi T."/>
            <person name="Toyoda A."/>
            <person name="Oliveira C."/>
            <person name="Osipova E."/>
            <person name="Leigh N.D."/>
            <person name="Simon A."/>
            <person name="Yun M.H."/>
        </authorList>
    </citation>
    <scope>NUCLEOTIDE SEQUENCE</scope>
    <source>
        <strain evidence="2">20211129_DDA</strain>
        <tissue evidence="2">Liver</tissue>
    </source>
</reference>
<evidence type="ECO:0000256" key="1">
    <source>
        <dbReference type="SAM" id="MobiDB-lite"/>
    </source>
</evidence>
<feature type="compositionally biased region" description="Basic and acidic residues" evidence="1">
    <location>
        <begin position="139"/>
        <end position="160"/>
    </location>
</feature>
<accession>A0AAV7L1M2</accession>
<evidence type="ECO:0000313" key="2">
    <source>
        <dbReference type="EMBL" id="KAJ1084524.1"/>
    </source>
</evidence>
<organism evidence="2 3">
    <name type="scientific">Pleurodeles waltl</name>
    <name type="common">Iberian ribbed newt</name>
    <dbReference type="NCBI Taxonomy" id="8319"/>
    <lineage>
        <taxon>Eukaryota</taxon>
        <taxon>Metazoa</taxon>
        <taxon>Chordata</taxon>
        <taxon>Craniata</taxon>
        <taxon>Vertebrata</taxon>
        <taxon>Euteleostomi</taxon>
        <taxon>Amphibia</taxon>
        <taxon>Batrachia</taxon>
        <taxon>Caudata</taxon>
        <taxon>Salamandroidea</taxon>
        <taxon>Salamandridae</taxon>
        <taxon>Pleurodelinae</taxon>
        <taxon>Pleurodeles</taxon>
    </lineage>
</organism>
<feature type="compositionally biased region" description="Basic and acidic residues" evidence="1">
    <location>
        <begin position="167"/>
        <end position="205"/>
    </location>
</feature>
<protein>
    <submittedName>
        <fullName evidence="2">Uncharacterized protein</fullName>
    </submittedName>
</protein>
<proteinExistence type="predicted"/>
<feature type="region of interest" description="Disordered" evidence="1">
    <location>
        <begin position="128"/>
        <end position="219"/>
    </location>
</feature>
<gene>
    <name evidence="2" type="ORF">NDU88_004671</name>
</gene>